<accession>A0A1H3VE87</accession>
<dbReference type="Proteomes" id="UP000199288">
    <property type="component" value="Unassembled WGS sequence"/>
</dbReference>
<dbReference type="PANTHER" id="PTHR12001">
    <property type="entry name" value="GERANYLGERANYL PYROPHOSPHATE SYNTHASE"/>
    <property type="match status" value="1"/>
</dbReference>
<dbReference type="InterPro" id="IPR000092">
    <property type="entry name" value="Polyprenyl_synt"/>
</dbReference>
<name>A0A1H3VE87_9ACTO</name>
<dbReference type="PANTHER" id="PTHR12001:SF85">
    <property type="entry name" value="SHORT CHAIN ISOPRENYL DIPHOSPHATE SYNTHASE"/>
    <property type="match status" value="1"/>
</dbReference>
<dbReference type="SUPFAM" id="SSF48576">
    <property type="entry name" value="Terpenoid synthases"/>
    <property type="match status" value="1"/>
</dbReference>
<evidence type="ECO:0000256" key="6">
    <source>
        <dbReference type="RuleBase" id="RU004466"/>
    </source>
</evidence>
<comment type="cofactor">
    <cofactor evidence="1">
        <name>Mg(2+)</name>
        <dbReference type="ChEBI" id="CHEBI:18420"/>
    </cofactor>
</comment>
<dbReference type="GO" id="GO:0046872">
    <property type="term" value="F:metal ion binding"/>
    <property type="evidence" value="ECO:0007669"/>
    <property type="project" value="UniProtKB-KW"/>
</dbReference>
<organism evidence="7 8">
    <name type="scientific">Bowdeniella nasicola</name>
    <dbReference type="NCBI Taxonomy" id="208480"/>
    <lineage>
        <taxon>Bacteria</taxon>
        <taxon>Bacillati</taxon>
        <taxon>Actinomycetota</taxon>
        <taxon>Actinomycetes</taxon>
        <taxon>Actinomycetales</taxon>
        <taxon>Actinomycetaceae</taxon>
        <taxon>Bowdeniella</taxon>
    </lineage>
</organism>
<dbReference type="EMBL" id="FNQV01000001">
    <property type="protein sequence ID" value="SDZ73113.1"/>
    <property type="molecule type" value="Genomic_DNA"/>
</dbReference>
<gene>
    <name evidence="7" type="ORF">SAMN02910418_00003</name>
</gene>
<sequence length="371" mass="40861">MTSPAQATLSGSLLAPFREELGSQLRDLTRAAEPYGPAFTELWILTEQQILGGKLIRPQLFLDAYGALEQPADPVLTERDIVKLAVAIELLHFSYLLHDDVIDGDLKRRGHPNLVAVLSDRLEARGVPRRHRDMGHLDALHWGRTGAILMGDLLLSAVHQIFARICAPEHIRIALLDLLDHTIRETVAGEYLDVGLSDGAIQPHLPTVLSMSAYKTASYTFQLPLRAAAIVAQQPSELERETAAIGHHLGLAYQLQDDLLSVFGQPQDHGKDAFSDLREGKQTAIICYARHTSCWPQIEQDFGDPHLAVEQGENLRELLSECGAREFVEGLIAVEIAGVEHKIAADGPHSLPEELRDVIHRYGEGLKGRAA</sequence>
<evidence type="ECO:0000256" key="1">
    <source>
        <dbReference type="ARBA" id="ARBA00001946"/>
    </source>
</evidence>
<evidence type="ECO:0000256" key="4">
    <source>
        <dbReference type="ARBA" id="ARBA00022723"/>
    </source>
</evidence>
<dbReference type="Pfam" id="PF00348">
    <property type="entry name" value="polyprenyl_synt"/>
    <property type="match status" value="1"/>
</dbReference>
<evidence type="ECO:0000313" key="8">
    <source>
        <dbReference type="Proteomes" id="UP000199288"/>
    </source>
</evidence>
<comment type="similarity">
    <text evidence="2 6">Belongs to the FPP/GGPP synthase family.</text>
</comment>
<dbReference type="RefSeq" id="WP_176780633.1">
    <property type="nucleotide sequence ID" value="NZ_FNQV01000001.1"/>
</dbReference>
<evidence type="ECO:0000256" key="5">
    <source>
        <dbReference type="ARBA" id="ARBA00022842"/>
    </source>
</evidence>
<evidence type="ECO:0000256" key="3">
    <source>
        <dbReference type="ARBA" id="ARBA00022679"/>
    </source>
</evidence>
<dbReference type="CDD" id="cd00685">
    <property type="entry name" value="Trans_IPPS_HT"/>
    <property type="match status" value="1"/>
</dbReference>
<dbReference type="AlphaFoldDB" id="A0A1H3VE87"/>
<dbReference type="InterPro" id="IPR008949">
    <property type="entry name" value="Isoprenoid_synthase_dom_sf"/>
</dbReference>
<dbReference type="PROSITE" id="PS00723">
    <property type="entry name" value="POLYPRENYL_SYNTHASE_1"/>
    <property type="match status" value="1"/>
</dbReference>
<reference evidence="8" key="1">
    <citation type="submission" date="2016-10" db="EMBL/GenBank/DDBJ databases">
        <authorList>
            <person name="Varghese N."/>
            <person name="Submissions S."/>
        </authorList>
    </citation>
    <scope>NUCLEOTIDE SEQUENCE [LARGE SCALE GENOMIC DNA]</scope>
    <source>
        <strain evidence="8">KPR-1</strain>
    </source>
</reference>
<evidence type="ECO:0000313" key="7">
    <source>
        <dbReference type="EMBL" id="SDZ73113.1"/>
    </source>
</evidence>
<keyword evidence="8" id="KW-1185">Reference proteome</keyword>
<dbReference type="GO" id="GO:0008299">
    <property type="term" value="P:isoprenoid biosynthetic process"/>
    <property type="evidence" value="ECO:0007669"/>
    <property type="project" value="InterPro"/>
</dbReference>
<dbReference type="Gene3D" id="1.10.600.10">
    <property type="entry name" value="Farnesyl Diphosphate Synthase"/>
    <property type="match status" value="1"/>
</dbReference>
<evidence type="ECO:0000256" key="2">
    <source>
        <dbReference type="ARBA" id="ARBA00006706"/>
    </source>
</evidence>
<dbReference type="GO" id="GO:0004659">
    <property type="term" value="F:prenyltransferase activity"/>
    <property type="evidence" value="ECO:0007669"/>
    <property type="project" value="InterPro"/>
</dbReference>
<dbReference type="SFLD" id="SFLDS00005">
    <property type="entry name" value="Isoprenoid_Synthase_Type_I"/>
    <property type="match status" value="1"/>
</dbReference>
<proteinExistence type="inferred from homology"/>
<protein>
    <submittedName>
        <fullName evidence="7">Geranylgeranyl diphosphate synthase, type II</fullName>
    </submittedName>
</protein>
<dbReference type="InterPro" id="IPR033749">
    <property type="entry name" value="Polyprenyl_synt_CS"/>
</dbReference>
<keyword evidence="3 6" id="KW-0808">Transferase</keyword>
<keyword evidence="5" id="KW-0460">Magnesium</keyword>
<keyword evidence="4" id="KW-0479">Metal-binding</keyword>